<name>A0AAV4FRE8_9GAST</name>
<dbReference type="AlphaFoldDB" id="A0AAV4FRE8"/>
<sequence>MGLSEKDRRDGINHIVKTCRFLSGHLPVRDSVIMARADGVMDLFESPPTASQLNNNFSYVLSKDKDDAYLALAARLKMHELCSRVTWSFERALAEHLKLGEVAPVVNTMYAKHKARVDELMERHLDDDYEMSYDDLVFVMNNYLIKDRNGTVVDRPVFFFMRTALHQQDRMEDVADMFLAFLRIRDFKNLQ</sequence>
<dbReference type="SUPFAM" id="SSF48168">
    <property type="entry name" value="R1 subunit of ribonucleotide reductase, N-terminal domain"/>
    <property type="match status" value="1"/>
</dbReference>
<keyword evidence="2" id="KW-1185">Reference proteome</keyword>
<comment type="caution">
    <text evidence="1">The sequence shown here is derived from an EMBL/GenBank/DDBJ whole genome shotgun (WGS) entry which is preliminary data.</text>
</comment>
<accession>A0AAV4FRE8</accession>
<dbReference type="EMBL" id="BMAT01011622">
    <property type="protein sequence ID" value="GFR75998.1"/>
    <property type="molecule type" value="Genomic_DNA"/>
</dbReference>
<organism evidence="1 2">
    <name type="scientific">Elysia marginata</name>
    <dbReference type="NCBI Taxonomy" id="1093978"/>
    <lineage>
        <taxon>Eukaryota</taxon>
        <taxon>Metazoa</taxon>
        <taxon>Spiralia</taxon>
        <taxon>Lophotrochozoa</taxon>
        <taxon>Mollusca</taxon>
        <taxon>Gastropoda</taxon>
        <taxon>Heterobranchia</taxon>
        <taxon>Euthyneura</taxon>
        <taxon>Panpulmonata</taxon>
        <taxon>Sacoglossa</taxon>
        <taxon>Placobranchoidea</taxon>
        <taxon>Plakobranchidae</taxon>
        <taxon>Elysia</taxon>
    </lineage>
</organism>
<gene>
    <name evidence="1" type="ORF">ElyMa_005789700</name>
</gene>
<evidence type="ECO:0000313" key="2">
    <source>
        <dbReference type="Proteomes" id="UP000762676"/>
    </source>
</evidence>
<dbReference type="InterPro" id="IPR008926">
    <property type="entry name" value="RNR_R1-su_N"/>
</dbReference>
<reference evidence="1 2" key="1">
    <citation type="journal article" date="2021" name="Elife">
        <title>Chloroplast acquisition without the gene transfer in kleptoplastic sea slugs, Plakobranchus ocellatus.</title>
        <authorList>
            <person name="Maeda T."/>
            <person name="Takahashi S."/>
            <person name="Yoshida T."/>
            <person name="Shimamura S."/>
            <person name="Takaki Y."/>
            <person name="Nagai Y."/>
            <person name="Toyoda A."/>
            <person name="Suzuki Y."/>
            <person name="Arimoto A."/>
            <person name="Ishii H."/>
            <person name="Satoh N."/>
            <person name="Nishiyama T."/>
            <person name="Hasebe M."/>
            <person name="Maruyama T."/>
            <person name="Minagawa J."/>
            <person name="Obokata J."/>
            <person name="Shigenobu S."/>
        </authorList>
    </citation>
    <scope>NUCLEOTIDE SEQUENCE [LARGE SCALE GENOMIC DNA]</scope>
</reference>
<dbReference type="Gene3D" id="3.20.70.20">
    <property type="match status" value="1"/>
</dbReference>
<proteinExistence type="predicted"/>
<evidence type="ECO:0000313" key="1">
    <source>
        <dbReference type="EMBL" id="GFR75998.1"/>
    </source>
</evidence>
<protein>
    <submittedName>
        <fullName evidence="1">Ribonucleoside-diphosphate reductase large subunit</fullName>
    </submittedName>
</protein>
<dbReference type="Proteomes" id="UP000762676">
    <property type="component" value="Unassembled WGS sequence"/>
</dbReference>